<accession>A0A480B108</accession>
<dbReference type="GO" id="GO:1990281">
    <property type="term" value="C:efflux pump complex"/>
    <property type="evidence" value="ECO:0007669"/>
    <property type="project" value="TreeGrafter"/>
</dbReference>
<protein>
    <submittedName>
        <fullName evidence="5">Secretion protein HlyD</fullName>
    </submittedName>
</protein>
<dbReference type="SUPFAM" id="SSF111369">
    <property type="entry name" value="HlyD-like secretion proteins"/>
    <property type="match status" value="1"/>
</dbReference>
<dbReference type="RefSeq" id="WP_137735739.1">
    <property type="nucleotide sequence ID" value="NZ_BJCL01000024.1"/>
</dbReference>
<dbReference type="InterPro" id="IPR058792">
    <property type="entry name" value="Beta-barrel_RND_2"/>
</dbReference>
<dbReference type="Gene3D" id="2.40.50.100">
    <property type="match status" value="1"/>
</dbReference>
<keyword evidence="2" id="KW-0175">Coiled coil</keyword>
<keyword evidence="3" id="KW-0732">Signal</keyword>
<dbReference type="PANTHER" id="PTHR30469:SF15">
    <property type="entry name" value="HLYD FAMILY OF SECRETION PROTEINS"/>
    <property type="match status" value="1"/>
</dbReference>
<organism evidence="5 6">
    <name type="scientific">Pseudaquabacterium pictum</name>
    <dbReference type="NCBI Taxonomy" id="2315236"/>
    <lineage>
        <taxon>Bacteria</taxon>
        <taxon>Pseudomonadati</taxon>
        <taxon>Pseudomonadota</taxon>
        <taxon>Betaproteobacteria</taxon>
        <taxon>Burkholderiales</taxon>
        <taxon>Sphaerotilaceae</taxon>
        <taxon>Pseudaquabacterium</taxon>
    </lineage>
</organism>
<keyword evidence="6" id="KW-1185">Reference proteome</keyword>
<name>A0A480B108_9BURK</name>
<dbReference type="Gene3D" id="1.10.287.470">
    <property type="entry name" value="Helix hairpin bin"/>
    <property type="match status" value="1"/>
</dbReference>
<dbReference type="InterPro" id="IPR006143">
    <property type="entry name" value="RND_pump_MFP"/>
</dbReference>
<reference evidence="6" key="1">
    <citation type="submission" date="2019-03" db="EMBL/GenBank/DDBJ databases">
        <title>Aquabacterium pictum sp.nov., the first bacteriochlorophyll a-containing freshwater bacterium in the genus Aquabacterium of the class Betaproteobacteria.</title>
        <authorList>
            <person name="Hirose S."/>
            <person name="Tank M."/>
            <person name="Hara E."/>
            <person name="Tamaki H."/>
            <person name="Takaichi S."/>
            <person name="Haruta S."/>
            <person name="Hanada S."/>
        </authorList>
    </citation>
    <scope>NUCLEOTIDE SEQUENCE [LARGE SCALE GENOMIC DNA]</scope>
    <source>
        <strain evidence="6">W35</strain>
    </source>
</reference>
<dbReference type="Gene3D" id="2.40.420.20">
    <property type="match status" value="1"/>
</dbReference>
<dbReference type="OrthoDB" id="10524at2"/>
<dbReference type="NCBIfam" id="TIGR01730">
    <property type="entry name" value="RND_mfp"/>
    <property type="match status" value="1"/>
</dbReference>
<dbReference type="EMBL" id="BJCL01000024">
    <property type="protein sequence ID" value="GCL66037.1"/>
    <property type="molecule type" value="Genomic_DNA"/>
</dbReference>
<dbReference type="Gene3D" id="2.40.30.170">
    <property type="match status" value="1"/>
</dbReference>
<feature type="domain" description="CusB-like beta-barrel" evidence="4">
    <location>
        <begin position="214"/>
        <end position="282"/>
    </location>
</feature>
<evidence type="ECO:0000256" key="3">
    <source>
        <dbReference type="SAM" id="SignalP"/>
    </source>
</evidence>
<dbReference type="AlphaFoldDB" id="A0A480B108"/>
<comment type="caution">
    <text evidence="5">The sequence shown here is derived from an EMBL/GenBank/DDBJ whole genome shotgun (WGS) entry which is preliminary data.</text>
</comment>
<feature type="chain" id="PRO_5019719456" evidence="3">
    <location>
        <begin position="25"/>
        <end position="372"/>
    </location>
</feature>
<comment type="similarity">
    <text evidence="1">Belongs to the membrane fusion protein (MFP) (TC 8.A.1) family.</text>
</comment>
<proteinExistence type="inferred from homology"/>
<gene>
    <name evidence="5" type="ORF">AQPW35_51180</name>
</gene>
<dbReference type="PANTHER" id="PTHR30469">
    <property type="entry name" value="MULTIDRUG RESISTANCE PROTEIN MDTA"/>
    <property type="match status" value="1"/>
</dbReference>
<evidence type="ECO:0000259" key="4">
    <source>
        <dbReference type="Pfam" id="PF25954"/>
    </source>
</evidence>
<evidence type="ECO:0000256" key="1">
    <source>
        <dbReference type="ARBA" id="ARBA00009477"/>
    </source>
</evidence>
<dbReference type="Proteomes" id="UP000301751">
    <property type="component" value="Unassembled WGS sequence"/>
</dbReference>
<feature type="signal peptide" evidence="3">
    <location>
        <begin position="1"/>
        <end position="24"/>
    </location>
</feature>
<dbReference type="Pfam" id="PF25954">
    <property type="entry name" value="Beta-barrel_RND_2"/>
    <property type="match status" value="1"/>
</dbReference>
<evidence type="ECO:0000313" key="6">
    <source>
        <dbReference type="Proteomes" id="UP000301751"/>
    </source>
</evidence>
<sequence>MSAPTLFVAGLLALAASLAAPARAQAPAASAPAKAALTVTVTSPTMARVPVLLQANGNIAAWQEALVGAEAAGLRLATVTADVGQRVRRGQVLATLADETVRADLAQAQAALAEAEATLAEAAANAERAASLQDSGALSASQIQQYATAALTAKARLAAQRAAVQSQQLRLKQTQVLAPDDGIVSARSATVGAVVGSGQELFRLIRGGRLEWRAELPSADLARVRPGQAATLTTPAGRTVAGTVRQVAPTVDAATRNGLVYVDLKPGPDSDARAGMFARGSFVFDAAPALTLPASAVLLRDGFSVVMRVGSDNRVQQTKVQVLSRDADRVAVQGLPADARVVARGAAFLSDGDTVRVVADAPPAAPARAASR</sequence>
<feature type="coiled-coil region" evidence="2">
    <location>
        <begin position="98"/>
        <end position="132"/>
    </location>
</feature>
<dbReference type="GO" id="GO:0015562">
    <property type="term" value="F:efflux transmembrane transporter activity"/>
    <property type="evidence" value="ECO:0007669"/>
    <property type="project" value="TreeGrafter"/>
</dbReference>
<evidence type="ECO:0000313" key="5">
    <source>
        <dbReference type="EMBL" id="GCL66037.1"/>
    </source>
</evidence>
<evidence type="ECO:0000256" key="2">
    <source>
        <dbReference type="SAM" id="Coils"/>
    </source>
</evidence>